<dbReference type="EMBL" id="BKBA01000010">
    <property type="protein sequence ID" value="GEQ14730.1"/>
    <property type="molecule type" value="Genomic_DNA"/>
</dbReference>
<feature type="transmembrane region" description="Helical" evidence="5">
    <location>
        <begin position="294"/>
        <end position="316"/>
    </location>
</feature>
<dbReference type="Gene3D" id="1.20.1250.20">
    <property type="entry name" value="MFS general substrate transporter like domains"/>
    <property type="match status" value="1"/>
</dbReference>
<feature type="transmembrane region" description="Helical" evidence="5">
    <location>
        <begin position="234"/>
        <end position="259"/>
    </location>
</feature>
<accession>A0A512T3C0</accession>
<dbReference type="AlphaFoldDB" id="A0A512T3C0"/>
<evidence type="ECO:0000313" key="7">
    <source>
        <dbReference type="EMBL" id="GEQ14730.1"/>
    </source>
</evidence>
<keyword evidence="4 5" id="KW-0472">Membrane</keyword>
<dbReference type="InterPro" id="IPR036259">
    <property type="entry name" value="MFS_trans_sf"/>
</dbReference>
<keyword evidence="3 5" id="KW-1133">Transmembrane helix</keyword>
<evidence type="ECO:0000256" key="1">
    <source>
        <dbReference type="ARBA" id="ARBA00004651"/>
    </source>
</evidence>
<dbReference type="PANTHER" id="PTHR23501">
    <property type="entry name" value="MAJOR FACILITATOR SUPERFAMILY"/>
    <property type="match status" value="1"/>
</dbReference>
<feature type="domain" description="Major facilitator superfamily (MFS) profile" evidence="6">
    <location>
        <begin position="7"/>
        <end position="448"/>
    </location>
</feature>
<reference evidence="7 8" key="1">
    <citation type="submission" date="2019-07" db="EMBL/GenBank/DDBJ databases">
        <title>Whole genome shotgun sequence of Knoellia locipacati NBRC 109775.</title>
        <authorList>
            <person name="Hosoyama A."/>
            <person name="Uohara A."/>
            <person name="Ohji S."/>
            <person name="Ichikawa N."/>
        </authorList>
    </citation>
    <scope>NUCLEOTIDE SEQUENCE [LARGE SCALE GENOMIC DNA]</scope>
    <source>
        <strain evidence="7 8">NBRC 109775</strain>
    </source>
</reference>
<proteinExistence type="predicted"/>
<feature type="transmembrane region" description="Helical" evidence="5">
    <location>
        <begin position="45"/>
        <end position="65"/>
    </location>
</feature>
<evidence type="ECO:0000259" key="6">
    <source>
        <dbReference type="PROSITE" id="PS50850"/>
    </source>
</evidence>
<evidence type="ECO:0000256" key="3">
    <source>
        <dbReference type="ARBA" id="ARBA00022989"/>
    </source>
</evidence>
<name>A0A512T3C0_9MICO</name>
<comment type="caution">
    <text evidence="7">The sequence shown here is derived from an EMBL/GenBank/DDBJ whole genome shotgun (WGS) entry which is preliminary data.</text>
</comment>
<evidence type="ECO:0000313" key="8">
    <source>
        <dbReference type="Proteomes" id="UP000321793"/>
    </source>
</evidence>
<feature type="transmembrane region" description="Helical" evidence="5">
    <location>
        <begin position="271"/>
        <end position="288"/>
    </location>
</feature>
<feature type="transmembrane region" description="Helical" evidence="5">
    <location>
        <begin position="99"/>
        <end position="120"/>
    </location>
</feature>
<feature type="transmembrane region" description="Helical" evidence="5">
    <location>
        <begin position="160"/>
        <end position="180"/>
    </location>
</feature>
<feature type="transmembrane region" description="Helical" evidence="5">
    <location>
        <begin position="355"/>
        <end position="380"/>
    </location>
</feature>
<feature type="transmembrane region" description="Helical" evidence="5">
    <location>
        <begin position="328"/>
        <end position="349"/>
    </location>
</feature>
<dbReference type="SUPFAM" id="SSF103473">
    <property type="entry name" value="MFS general substrate transporter"/>
    <property type="match status" value="1"/>
</dbReference>
<dbReference type="PANTHER" id="PTHR23501:SF154">
    <property type="entry name" value="MULTIDRUG-EFFLUX TRANSPORTER RV1634-RELATED"/>
    <property type="match status" value="1"/>
</dbReference>
<evidence type="ECO:0000256" key="4">
    <source>
        <dbReference type="ARBA" id="ARBA00023136"/>
    </source>
</evidence>
<feature type="transmembrane region" description="Helical" evidence="5">
    <location>
        <begin position="425"/>
        <end position="445"/>
    </location>
</feature>
<dbReference type="GO" id="GO:0022857">
    <property type="term" value="F:transmembrane transporter activity"/>
    <property type="evidence" value="ECO:0007669"/>
    <property type="project" value="InterPro"/>
</dbReference>
<keyword evidence="2 5" id="KW-0812">Transmembrane</keyword>
<evidence type="ECO:0000256" key="5">
    <source>
        <dbReference type="SAM" id="Phobius"/>
    </source>
</evidence>
<comment type="subcellular location">
    <subcellularLocation>
        <location evidence="1">Cell membrane</location>
        <topology evidence="1">Multi-pass membrane protein</topology>
    </subcellularLocation>
</comment>
<organism evidence="7 8">
    <name type="scientific">Knoellia locipacati</name>
    <dbReference type="NCBI Taxonomy" id="882824"/>
    <lineage>
        <taxon>Bacteria</taxon>
        <taxon>Bacillati</taxon>
        <taxon>Actinomycetota</taxon>
        <taxon>Actinomycetes</taxon>
        <taxon>Micrococcales</taxon>
        <taxon>Intrasporangiaceae</taxon>
        <taxon>Knoellia</taxon>
    </lineage>
</organism>
<feature type="transmembrane region" description="Helical" evidence="5">
    <location>
        <begin position="400"/>
        <end position="419"/>
    </location>
</feature>
<gene>
    <name evidence="7" type="ORF">KLO01_27770</name>
</gene>
<feature type="transmembrane region" description="Helical" evidence="5">
    <location>
        <begin position="132"/>
        <end position="154"/>
    </location>
</feature>
<dbReference type="InterPro" id="IPR020846">
    <property type="entry name" value="MFS_dom"/>
</dbReference>
<dbReference type="Gene3D" id="1.20.1720.10">
    <property type="entry name" value="Multidrug resistance protein D"/>
    <property type="match status" value="1"/>
</dbReference>
<dbReference type="Proteomes" id="UP000321793">
    <property type="component" value="Unassembled WGS sequence"/>
</dbReference>
<dbReference type="PROSITE" id="PS50850">
    <property type="entry name" value="MFS"/>
    <property type="match status" value="1"/>
</dbReference>
<feature type="transmembrane region" description="Helical" evidence="5">
    <location>
        <begin position="201"/>
        <end position="222"/>
    </location>
</feature>
<protein>
    <submittedName>
        <fullName evidence="7">MFS transporter</fullName>
    </submittedName>
</protein>
<dbReference type="Pfam" id="PF07690">
    <property type="entry name" value="MFS_1"/>
    <property type="match status" value="1"/>
</dbReference>
<sequence>MFGPEFAALTIAIVALISVIAFESMAVSTAMPEVAVELDAVRSYGLAFSVMLTTQLLGIVLAGVWCDRSGSLPSLLSGQVLFALGCGICGASEGFSVFLAGRAVAGLGAGLTFVAGFVVIGRTYPESIRPRVFSVISAAWVLPSLIGPVLAGWVTTTWSWRWVFWIVVVPVAAALVVLLVRRGQIQAADAGVEPSSRDHRSHVRAAWLGLGIAVSAGVMQWGTHELELAWSPQVVAGLLGLVGLALCAPRLLPAGTFAMRRGLPSVMLSRFFLPCAFFGTITYIPLMLTGERGLSLAEAGSLLAIGSIGWSLGSWVQGRDSFAGRRDRLVSVGGGTLALGLAGVVLVTWAGWWPWLVAVPLAVAGLGMGMATASLSVLALSLTRPADHGSASSSLQLADVLGSVIGIAATGAVFAALHTRAGEDVPAFVAMWVGTAAVATLVVVAGRRIRT</sequence>
<feature type="transmembrane region" description="Helical" evidence="5">
    <location>
        <begin position="72"/>
        <end position="93"/>
    </location>
</feature>
<dbReference type="GO" id="GO:0005886">
    <property type="term" value="C:plasma membrane"/>
    <property type="evidence" value="ECO:0007669"/>
    <property type="project" value="UniProtKB-SubCell"/>
</dbReference>
<dbReference type="InterPro" id="IPR011701">
    <property type="entry name" value="MFS"/>
</dbReference>
<keyword evidence="8" id="KW-1185">Reference proteome</keyword>
<evidence type="ECO:0000256" key="2">
    <source>
        <dbReference type="ARBA" id="ARBA00022692"/>
    </source>
</evidence>